<gene>
    <name evidence="1" type="ORF">H8709_03125</name>
</gene>
<organism evidence="1 2">
    <name type="scientific">Zongyangia hominis</name>
    <dbReference type="NCBI Taxonomy" id="2763677"/>
    <lineage>
        <taxon>Bacteria</taxon>
        <taxon>Bacillati</taxon>
        <taxon>Bacillota</taxon>
        <taxon>Clostridia</taxon>
        <taxon>Eubacteriales</taxon>
        <taxon>Oscillospiraceae</taxon>
        <taxon>Zongyangia</taxon>
    </lineage>
</organism>
<keyword evidence="2" id="KW-1185">Reference proteome</keyword>
<sequence>MKIGVALSGCGIGDLTIYCALSQMKQNGIDISHVSASQGLVAPALLFASGCPEEQALMVLRQKYMGEESAFPFLFRFGWKRRLLHLIFRQGIHTLAECPTAVSIVTEDRAREYMTAFSSLEGEREIEKEKWACFLEQEQDVRRVVQALCPAFGKSRYGDPTYRVGYPTYPLKFDGVDRMLCIGFTPYAPKNELERQNEIMCGAMRQIIRNDSHAQLCFSQPAPEKDRTRRMQELEKLGRDTVDDELLSLYDAVLF</sequence>
<proteinExistence type="predicted"/>
<reference evidence="1" key="1">
    <citation type="submission" date="2020-08" db="EMBL/GenBank/DDBJ databases">
        <title>Genome public.</title>
        <authorList>
            <person name="Liu C."/>
            <person name="Sun Q."/>
        </authorList>
    </citation>
    <scope>NUCLEOTIDE SEQUENCE</scope>
    <source>
        <strain evidence="1">NSJ-54</strain>
    </source>
</reference>
<dbReference type="RefSeq" id="WP_262396905.1">
    <property type="nucleotide sequence ID" value="NZ_JACRTC010000001.1"/>
</dbReference>
<evidence type="ECO:0000313" key="1">
    <source>
        <dbReference type="EMBL" id="MBC8569818.1"/>
    </source>
</evidence>
<dbReference type="AlphaFoldDB" id="A0A926E9S2"/>
<accession>A0A926E9S2</accession>
<comment type="caution">
    <text evidence="1">The sequence shown here is derived from an EMBL/GenBank/DDBJ whole genome shotgun (WGS) entry which is preliminary data.</text>
</comment>
<evidence type="ECO:0000313" key="2">
    <source>
        <dbReference type="Proteomes" id="UP000660861"/>
    </source>
</evidence>
<dbReference type="Proteomes" id="UP000660861">
    <property type="component" value="Unassembled WGS sequence"/>
</dbReference>
<protein>
    <submittedName>
        <fullName evidence="1">Uncharacterized protein</fullName>
    </submittedName>
</protein>
<dbReference type="EMBL" id="JACRTC010000001">
    <property type="protein sequence ID" value="MBC8569818.1"/>
    <property type="molecule type" value="Genomic_DNA"/>
</dbReference>
<name>A0A926E9S2_9FIRM</name>